<sequence length="432" mass="48239">MSVEHLHAVPHLTTVLNGPLLKLERHFLERQAQIESWLRGQWLQTPAPFYASVDLRNAGFKLAPVDTNLFPAGFNNLNPAFYPLCFHAVQSAIERLCPDAHRILLIPENHTRNTFYLESLSKLTEILSQAGLEVRVGTLAESGSELELPSGRILKIEPITRTGNKVGIKDFTPCAVLLNNDLSSGRPEILENLDQMVTPPLDLGWDKRLKSQHFSCYQEVATEFAEVAGIDPWLINPLFRHCGEIDFKNRNGGECLQENVGKLLYAIQLKYDEYGVDKKPFVIIKADSGTYGMSVMTVHDPDEIMALNRKQRVRMAASKGGQSVSKVIIQEGVYTFETWGEDQAVAEPVVYMIDHFVVGGFYRVHTGRGVNENLNAPGMHFEPLAFAESCSNPDNKKAPDAHPNRFYAYGLIARLALLAAAREIKQVSEANN</sequence>
<dbReference type="GO" id="GO:0004357">
    <property type="term" value="F:glutamate-cysteine ligase activity"/>
    <property type="evidence" value="ECO:0007669"/>
    <property type="project" value="UniProtKB-EC"/>
</dbReference>
<keyword evidence="1" id="KW-0436">Ligase</keyword>
<dbReference type="EC" id="6.3.2.2" evidence="1"/>
<accession>A0A3B0Z8Y8</accession>
<dbReference type="NCBIfam" id="TIGR02049">
    <property type="entry name" value="gshA_ferroox"/>
    <property type="match status" value="1"/>
</dbReference>
<gene>
    <name evidence="1" type="ORF">MNBD_GAMMA16-649</name>
</gene>
<organism evidence="1">
    <name type="scientific">hydrothermal vent metagenome</name>
    <dbReference type="NCBI Taxonomy" id="652676"/>
    <lineage>
        <taxon>unclassified sequences</taxon>
        <taxon>metagenomes</taxon>
        <taxon>ecological metagenomes</taxon>
    </lineage>
</organism>
<dbReference type="InterPro" id="IPR011718">
    <property type="entry name" value="GshA"/>
</dbReference>
<name>A0A3B0Z8Y8_9ZZZZ</name>
<protein>
    <submittedName>
        <fullName evidence="1">Glutamate--cysteine ligase, divergent, of Alpha-and Beta-proteobacteria type</fullName>
        <ecNumber evidence="1">6.3.2.2</ecNumber>
    </submittedName>
</protein>
<proteinExistence type="predicted"/>
<dbReference type="Gene3D" id="3.40.50.11280">
    <property type="entry name" value="Glutamate-cysteine ligase, N-terminal domain"/>
    <property type="match status" value="1"/>
</dbReference>
<dbReference type="EMBL" id="UOFO01000049">
    <property type="protein sequence ID" value="VAW84653.1"/>
    <property type="molecule type" value="Genomic_DNA"/>
</dbReference>
<evidence type="ECO:0000313" key="1">
    <source>
        <dbReference type="EMBL" id="VAW84653.1"/>
    </source>
</evidence>
<dbReference type="AlphaFoldDB" id="A0A3B0Z8Y8"/>
<reference evidence="1" key="1">
    <citation type="submission" date="2018-06" db="EMBL/GenBank/DDBJ databases">
        <authorList>
            <person name="Zhirakovskaya E."/>
        </authorList>
    </citation>
    <scope>NUCLEOTIDE SEQUENCE</scope>
</reference>
<dbReference type="Pfam" id="PF08886">
    <property type="entry name" value="GshA"/>
    <property type="match status" value="1"/>
</dbReference>
<dbReference type="InterPro" id="IPR042520">
    <property type="entry name" value="GshA_N"/>
</dbReference>